<dbReference type="STRING" id="529704.SAMN02927913_2224"/>
<evidence type="ECO:0000313" key="1">
    <source>
        <dbReference type="EMBL" id="SEJ54686.1"/>
    </source>
</evidence>
<name>A0A1H6ZPU2_9GAMM</name>
<gene>
    <name evidence="1" type="ORF">SAMN04487997_0166</name>
</gene>
<protein>
    <submittedName>
        <fullName evidence="1">Uncharacterized protein</fullName>
    </submittedName>
</protein>
<dbReference type="AlphaFoldDB" id="A0A1H6ZPU2"/>
<dbReference type="RefSeq" id="WP_091336887.1">
    <property type="nucleotide sequence ID" value="NZ_FNYC01000012.1"/>
</dbReference>
<dbReference type="EMBL" id="FNYC01000012">
    <property type="protein sequence ID" value="SEJ54686.1"/>
    <property type="molecule type" value="Genomic_DNA"/>
</dbReference>
<proteinExistence type="predicted"/>
<reference evidence="1 2" key="1">
    <citation type="submission" date="2016-10" db="EMBL/GenBank/DDBJ databases">
        <authorList>
            <person name="de Groot N.N."/>
        </authorList>
    </citation>
    <scope>NUCLEOTIDE SEQUENCE [LARGE SCALE GENOMIC DNA]</scope>
    <source>
        <strain evidence="1 2">DSM 26515</strain>
    </source>
</reference>
<accession>A0A1H6ZPU2</accession>
<dbReference type="Proteomes" id="UP000199420">
    <property type="component" value="Unassembled WGS sequence"/>
</dbReference>
<keyword evidence="2" id="KW-1185">Reference proteome</keyword>
<sequence>MTDQLNFVTLLGRAQAQVEASPLWRRFIDGTPLANDIAVWMANFALEAALSAEPAAQGDGEAVADECRHDWVDYVKEEYKPRHRVLELGESNIERYVRIGLMCTTCGAEKPAPPAQPAELTTDAQKIQWRIAYLEHGQWSKLPDGLYRVKHESPGTTVLTRTEEPAERVPEITEGHVRVFLDCQDADPADGEESQVYHGLMAVRDAMLAASPAPSEGGKGVECRHKWASRLGPENAGKRCDWCGEVRP</sequence>
<evidence type="ECO:0000313" key="2">
    <source>
        <dbReference type="Proteomes" id="UP000199420"/>
    </source>
</evidence>
<organism evidence="1 2">
    <name type="scientific">Frateuria terrea</name>
    <dbReference type="NCBI Taxonomy" id="529704"/>
    <lineage>
        <taxon>Bacteria</taxon>
        <taxon>Pseudomonadati</taxon>
        <taxon>Pseudomonadota</taxon>
        <taxon>Gammaproteobacteria</taxon>
        <taxon>Lysobacterales</taxon>
        <taxon>Rhodanobacteraceae</taxon>
        <taxon>Frateuria</taxon>
    </lineage>
</organism>